<keyword evidence="1" id="KW-0472">Membrane</keyword>
<name>A0AAD7XPG4_9STRA</name>
<evidence type="ECO:0000256" key="1">
    <source>
        <dbReference type="SAM" id="Phobius"/>
    </source>
</evidence>
<sequence>MGIPDDNKPIFTSHIVLLVLSTLTWIMCAVLLEEKFPNHIHAWIVFQLCLGCAETAYALWAAIWDTRDTTFFERKSETFLLVDLIFIVMNVATSVTGAVYWRNGDAERQMTFDTAVIFAWLTLVVLILIFFQDRVKMQSA</sequence>
<feature type="transmembrane region" description="Helical" evidence="1">
    <location>
        <begin position="12"/>
        <end position="32"/>
    </location>
</feature>
<evidence type="ECO:0000313" key="2">
    <source>
        <dbReference type="EMBL" id="KAJ8608484.1"/>
    </source>
</evidence>
<organism evidence="2 3">
    <name type="scientific">Chrysophaeum taylorii</name>
    <dbReference type="NCBI Taxonomy" id="2483200"/>
    <lineage>
        <taxon>Eukaryota</taxon>
        <taxon>Sar</taxon>
        <taxon>Stramenopiles</taxon>
        <taxon>Ochrophyta</taxon>
        <taxon>Pelagophyceae</taxon>
        <taxon>Pelagomonadales</taxon>
        <taxon>Pelagomonadaceae</taxon>
        <taxon>Chrysophaeum</taxon>
    </lineage>
</organism>
<feature type="transmembrane region" description="Helical" evidence="1">
    <location>
        <begin position="44"/>
        <end position="66"/>
    </location>
</feature>
<dbReference type="EMBL" id="JAQMWT010000167">
    <property type="protein sequence ID" value="KAJ8608484.1"/>
    <property type="molecule type" value="Genomic_DNA"/>
</dbReference>
<comment type="caution">
    <text evidence="2">The sequence shown here is derived from an EMBL/GenBank/DDBJ whole genome shotgun (WGS) entry which is preliminary data.</text>
</comment>
<dbReference type="Proteomes" id="UP001230188">
    <property type="component" value="Unassembled WGS sequence"/>
</dbReference>
<accession>A0AAD7XPG4</accession>
<feature type="transmembrane region" description="Helical" evidence="1">
    <location>
        <begin position="112"/>
        <end position="131"/>
    </location>
</feature>
<keyword evidence="1" id="KW-1133">Transmembrane helix</keyword>
<reference evidence="2" key="1">
    <citation type="submission" date="2023-01" db="EMBL/GenBank/DDBJ databases">
        <title>Metagenome sequencing of chrysophaentin producing Chrysophaeum taylorii.</title>
        <authorList>
            <person name="Davison J."/>
            <person name="Bewley C."/>
        </authorList>
    </citation>
    <scope>NUCLEOTIDE SEQUENCE</scope>
    <source>
        <strain evidence="2">NIES-1699</strain>
    </source>
</reference>
<dbReference type="AlphaFoldDB" id="A0AAD7XPG4"/>
<gene>
    <name evidence="2" type="ORF">CTAYLR_005715</name>
</gene>
<keyword evidence="1" id="KW-0812">Transmembrane</keyword>
<feature type="transmembrane region" description="Helical" evidence="1">
    <location>
        <begin position="78"/>
        <end position="100"/>
    </location>
</feature>
<proteinExistence type="predicted"/>
<evidence type="ECO:0000313" key="3">
    <source>
        <dbReference type="Proteomes" id="UP001230188"/>
    </source>
</evidence>
<keyword evidence="3" id="KW-1185">Reference proteome</keyword>
<protein>
    <submittedName>
        <fullName evidence="2">Uncharacterized protein</fullName>
    </submittedName>
</protein>